<dbReference type="InterPro" id="IPR027450">
    <property type="entry name" value="AlkB-like"/>
</dbReference>
<feature type="binding site" evidence="1">
    <location>
        <position position="228"/>
    </location>
    <ligand>
        <name>2-oxoglutarate</name>
        <dbReference type="ChEBI" id="CHEBI:16810"/>
    </ligand>
</feature>
<proteinExistence type="predicted"/>
<sequence>MSKRTLNSFFSPPVKRVKHDVETLTQTVSPPPNKNRDSNVTENTTLPIDATPAVTAKTSHATYPFPIADLPPDILETLNELLLTVSGKEIKNQPHLDLLYFQPLIPQPTANELFHFLRSSLPFYRVKYTITRFGKSIDINTPRYTTVFGIDETSQFILDTNPFPEGKVQTNLTTRIVESMNRTKEVAPGKYKSCVVPPRPIPPCLQMLKTLTEALTNDTYNFVLVNYYSTGQDSISFHSDDERFLGDKPTIASFSLGARRDFLMKHKPPGVGPGNGNKGKISANGASTESTYPGTTQIKLALGSGDMILMQGETQRNWLHSIPKRSGKQNEADKGRINITMRKAMVPAGTENYYQYNVGSGPVHVWDDKLKEMRPLSDVKLRDI</sequence>
<reference evidence="4 5" key="1">
    <citation type="submission" date="2023-08" db="EMBL/GenBank/DDBJ databases">
        <title>Black Yeasts Isolated from many extreme environments.</title>
        <authorList>
            <person name="Coleine C."/>
            <person name="Stajich J.E."/>
            <person name="Selbmann L."/>
        </authorList>
    </citation>
    <scope>NUCLEOTIDE SEQUENCE [LARGE SCALE GENOMIC DNA]</scope>
    <source>
        <strain evidence="4 5">CCFEE 5910</strain>
    </source>
</reference>
<feature type="binding site" evidence="1">
    <location>
        <position position="238"/>
    </location>
    <ligand>
        <name>2-oxoglutarate</name>
        <dbReference type="ChEBI" id="CHEBI:16810"/>
    </ligand>
</feature>
<feature type="domain" description="Fe2OG dioxygenase" evidence="3">
    <location>
        <begin position="219"/>
        <end position="345"/>
    </location>
</feature>
<feature type="region of interest" description="Disordered" evidence="2">
    <location>
        <begin position="21"/>
        <end position="44"/>
    </location>
</feature>
<protein>
    <recommendedName>
        <fullName evidence="3">Fe2OG dioxygenase domain-containing protein</fullName>
    </recommendedName>
</protein>
<dbReference type="Proteomes" id="UP001309876">
    <property type="component" value="Unassembled WGS sequence"/>
</dbReference>
<dbReference type="SUPFAM" id="SSF51197">
    <property type="entry name" value="Clavaminate synthase-like"/>
    <property type="match status" value="1"/>
</dbReference>
<dbReference type="EMBL" id="JAVRRJ010000002">
    <property type="protein sequence ID" value="KAK5088501.1"/>
    <property type="molecule type" value="Genomic_DNA"/>
</dbReference>
<gene>
    <name evidence="4" type="ORF">LTR05_002721</name>
</gene>
<name>A0AAN7YI95_9EURO</name>
<feature type="binding site" evidence="1">
    <location>
        <position position="226"/>
    </location>
    <ligand>
        <name>2-oxoglutarate</name>
        <dbReference type="ChEBI" id="CHEBI:16810"/>
    </ligand>
</feature>
<accession>A0AAN7YI95</accession>
<dbReference type="InterPro" id="IPR037151">
    <property type="entry name" value="AlkB-like_sf"/>
</dbReference>
<dbReference type="Pfam" id="PF13532">
    <property type="entry name" value="2OG-FeII_Oxy_2"/>
    <property type="match status" value="1"/>
</dbReference>
<dbReference type="InterPro" id="IPR005123">
    <property type="entry name" value="Oxoglu/Fe-dep_dioxygenase_dom"/>
</dbReference>
<dbReference type="GO" id="GO:0008198">
    <property type="term" value="F:ferrous iron binding"/>
    <property type="evidence" value="ECO:0007669"/>
    <property type="project" value="TreeGrafter"/>
</dbReference>
<feature type="binding site" evidence="1">
    <location>
        <position position="241"/>
    </location>
    <ligand>
        <name>substrate</name>
    </ligand>
</feature>
<dbReference type="AlphaFoldDB" id="A0AAN7YI95"/>
<dbReference type="InterPro" id="IPR032852">
    <property type="entry name" value="ALKBH2"/>
</dbReference>
<dbReference type="PANTHER" id="PTHR31573">
    <property type="entry name" value="ALPHA-KETOGLUTARATE-DEPENDENT DIOXYGENASE ALKB HOMOLOG 2"/>
    <property type="match status" value="1"/>
</dbReference>
<feature type="binding site" evidence="1">
    <location>
        <position position="340"/>
    </location>
    <ligand>
        <name>2-oxoglutarate</name>
        <dbReference type="ChEBI" id="CHEBI:16810"/>
    </ligand>
</feature>
<evidence type="ECO:0000256" key="1">
    <source>
        <dbReference type="PIRSR" id="PIRSR632852-1"/>
    </source>
</evidence>
<dbReference type="PANTHER" id="PTHR31573:SF1">
    <property type="entry name" value="DNA OXIDATIVE DEMETHYLASE ALKBH2"/>
    <property type="match status" value="1"/>
</dbReference>
<dbReference type="PROSITE" id="PS51471">
    <property type="entry name" value="FE2OG_OXY"/>
    <property type="match status" value="1"/>
</dbReference>
<evidence type="ECO:0000259" key="3">
    <source>
        <dbReference type="PROSITE" id="PS51471"/>
    </source>
</evidence>
<dbReference type="GO" id="GO:0051747">
    <property type="term" value="F:cytosine C-5 DNA demethylase activity"/>
    <property type="evidence" value="ECO:0007669"/>
    <property type="project" value="TreeGrafter"/>
</dbReference>
<organism evidence="4 5">
    <name type="scientific">Lithohypha guttulata</name>
    <dbReference type="NCBI Taxonomy" id="1690604"/>
    <lineage>
        <taxon>Eukaryota</taxon>
        <taxon>Fungi</taxon>
        <taxon>Dikarya</taxon>
        <taxon>Ascomycota</taxon>
        <taxon>Pezizomycotina</taxon>
        <taxon>Eurotiomycetes</taxon>
        <taxon>Chaetothyriomycetidae</taxon>
        <taxon>Chaetothyriales</taxon>
        <taxon>Trichomeriaceae</taxon>
        <taxon>Lithohypha</taxon>
    </lineage>
</organism>
<dbReference type="GO" id="GO:0035516">
    <property type="term" value="F:broad specificity oxidative DNA demethylase activity"/>
    <property type="evidence" value="ECO:0007669"/>
    <property type="project" value="TreeGrafter"/>
</dbReference>
<evidence type="ECO:0000313" key="4">
    <source>
        <dbReference type="EMBL" id="KAK5088501.1"/>
    </source>
</evidence>
<comment type="caution">
    <text evidence="4">The sequence shown here is derived from an EMBL/GenBank/DDBJ whole genome shotgun (WGS) entry which is preliminary data.</text>
</comment>
<keyword evidence="5" id="KW-1185">Reference proteome</keyword>
<dbReference type="Gene3D" id="2.60.120.590">
    <property type="entry name" value="Alpha-ketoglutarate-dependent dioxygenase AlkB-like"/>
    <property type="match status" value="1"/>
</dbReference>
<evidence type="ECO:0000313" key="5">
    <source>
        <dbReference type="Proteomes" id="UP001309876"/>
    </source>
</evidence>
<feature type="binding site" evidence="1">
    <location>
        <position position="320"/>
    </location>
    <ligand>
        <name>2-oxoglutarate</name>
        <dbReference type="ChEBI" id="CHEBI:16810"/>
    </ligand>
</feature>
<dbReference type="GO" id="GO:0006307">
    <property type="term" value="P:DNA alkylation repair"/>
    <property type="evidence" value="ECO:0007669"/>
    <property type="project" value="TreeGrafter"/>
</dbReference>
<feature type="binding site" evidence="1">
    <location>
        <position position="342"/>
    </location>
    <ligand>
        <name>2-oxoglutarate</name>
        <dbReference type="ChEBI" id="CHEBI:16810"/>
    </ligand>
</feature>
<feature type="binding site" evidence="1">
    <location>
        <position position="336"/>
    </location>
    <ligand>
        <name>2-oxoglutarate</name>
        <dbReference type="ChEBI" id="CHEBI:16810"/>
    </ligand>
</feature>
<evidence type="ECO:0000256" key="2">
    <source>
        <dbReference type="SAM" id="MobiDB-lite"/>
    </source>
</evidence>